<dbReference type="AlphaFoldDB" id="A0AAU0PYK8"/>
<organism evidence="1 2">
    <name type="scientific">Corynebacterium pseudokroppenstedtii</name>
    <dbReference type="NCBI Taxonomy" id="2804917"/>
    <lineage>
        <taxon>Bacteria</taxon>
        <taxon>Bacillati</taxon>
        <taxon>Actinomycetota</taxon>
        <taxon>Actinomycetes</taxon>
        <taxon>Mycobacteriales</taxon>
        <taxon>Corynebacteriaceae</taxon>
        <taxon>Corynebacterium</taxon>
    </lineage>
</organism>
<reference evidence="1 2" key="1">
    <citation type="submission" date="2023-10" db="EMBL/GenBank/DDBJ databases">
        <title>complete genome sequence of Corynebacterium pseudokroppenstedtii P15-C1.</title>
        <authorList>
            <person name="Bruggemann H."/>
            <person name="Poehlein A."/>
        </authorList>
    </citation>
    <scope>NUCLEOTIDE SEQUENCE [LARGE SCALE GENOMIC DNA]</scope>
    <source>
        <strain evidence="1 2">P15_C1</strain>
    </source>
</reference>
<dbReference type="Proteomes" id="UP001174314">
    <property type="component" value="Chromosome"/>
</dbReference>
<name>A0AAU0PYK8_9CORY</name>
<evidence type="ECO:0000313" key="2">
    <source>
        <dbReference type="Proteomes" id="UP001174314"/>
    </source>
</evidence>
<protein>
    <recommendedName>
        <fullName evidence="3">Phage capsid protein</fullName>
    </recommendedName>
</protein>
<proteinExistence type="predicted"/>
<gene>
    <name evidence="1" type="ORF">Q0N40_07400</name>
</gene>
<evidence type="ECO:0000313" key="1">
    <source>
        <dbReference type="EMBL" id="WPF24367.1"/>
    </source>
</evidence>
<dbReference type="EMBL" id="CP137757">
    <property type="protein sequence ID" value="WPF24367.1"/>
    <property type="molecule type" value="Genomic_DNA"/>
</dbReference>
<accession>A0AAU0PYK8</accession>
<sequence length="355" mass="38042">MAAPQHLLYTPEQAATHTLAALRYQSTLARIVNTDWSDEFTPGKGATVTVKNPIQVDDARTYTAANRASEDAITYSNLVQPYTSLTLSDQIYNAVKLPDDFMTFTIEDLDSQVVAPMAQSISDALNKTVAAAFATVKDGISAIDNGDPAKFYDTEGNQYDDIASLRAAGKGFAGKGIKGRVSVKNANLTATYQTDVLGTIRSAYQLLSQRGVPVTDRYLVVGANWESALLGLDNLNKVNEAGDNSVLRFATIGTLYGFTIVADYTIGANDAYALQKDAVTLATRTPVIPRGVSFGQTVAQDGFSLRYLHDYDADHLQDRAVVDTFAGAKVLDPQRIVKLKGADTIVAPKPAVSAG</sequence>
<evidence type="ECO:0008006" key="3">
    <source>
        <dbReference type="Google" id="ProtNLM"/>
    </source>
</evidence>
<dbReference type="KEGG" id="cpsk:Q0N40_07400"/>
<keyword evidence="2" id="KW-1185">Reference proteome</keyword>
<dbReference type="RefSeq" id="WP_236883064.1">
    <property type="nucleotide sequence ID" value="NZ_CP137757.1"/>
</dbReference>